<dbReference type="PANTHER" id="PTHR18947:SF28">
    <property type="entry name" value="GIRDIN, ISOFORM A"/>
    <property type="match status" value="1"/>
</dbReference>
<protein>
    <recommendedName>
        <fullName evidence="5">HOOK N-terminal domain-containing protein</fullName>
    </recommendedName>
</protein>
<evidence type="ECO:0000256" key="1">
    <source>
        <dbReference type="ARBA" id="ARBA00004496"/>
    </source>
</evidence>
<keyword evidence="2" id="KW-0963">Cytoplasm</keyword>
<dbReference type="GO" id="GO:0030705">
    <property type="term" value="P:cytoskeleton-dependent intracellular transport"/>
    <property type="evidence" value="ECO:0007669"/>
    <property type="project" value="InterPro"/>
</dbReference>
<dbReference type="CDD" id="cd22211">
    <property type="entry name" value="HkD_SF"/>
    <property type="match status" value="1"/>
</dbReference>
<feature type="domain" description="HOOK N-terminal" evidence="5">
    <location>
        <begin position="8"/>
        <end position="149"/>
    </location>
</feature>
<evidence type="ECO:0000256" key="4">
    <source>
        <dbReference type="SAM" id="Coils"/>
    </source>
</evidence>
<dbReference type="InterPro" id="IPR036872">
    <property type="entry name" value="CH_dom_sf"/>
</dbReference>
<dbReference type="GO" id="GO:0031122">
    <property type="term" value="P:cytoplasmic microtubule organization"/>
    <property type="evidence" value="ECO:0007669"/>
    <property type="project" value="TreeGrafter"/>
</dbReference>
<feature type="coiled-coil region" evidence="4">
    <location>
        <begin position="685"/>
        <end position="722"/>
    </location>
</feature>
<dbReference type="GO" id="GO:0005737">
    <property type="term" value="C:cytoplasm"/>
    <property type="evidence" value="ECO:0007669"/>
    <property type="project" value="UniProtKB-SubCell"/>
</dbReference>
<proteinExistence type="predicted"/>
<gene>
    <name evidence="6" type="ORF">EMCG_05426</name>
</gene>
<dbReference type="Proteomes" id="UP000034164">
    <property type="component" value="Unassembled WGS sequence"/>
</dbReference>
<comment type="subcellular location">
    <subcellularLocation>
        <location evidence="1">Cytoplasm</location>
    </subcellularLocation>
</comment>
<feature type="coiled-coil region" evidence="4">
    <location>
        <begin position="503"/>
        <end position="637"/>
    </location>
</feature>
<dbReference type="InterPro" id="IPR043936">
    <property type="entry name" value="HOOK_N"/>
</dbReference>
<feature type="coiled-coil region" evidence="4">
    <location>
        <begin position="193"/>
        <end position="355"/>
    </location>
</feature>
<evidence type="ECO:0000259" key="5">
    <source>
        <dbReference type="Pfam" id="PF19047"/>
    </source>
</evidence>
<name>A0A0G2HP27_9EURO</name>
<dbReference type="Gene3D" id="1.10.418.10">
    <property type="entry name" value="Calponin-like domain"/>
    <property type="match status" value="1"/>
</dbReference>
<dbReference type="SUPFAM" id="SSF90257">
    <property type="entry name" value="Myosin rod fragments"/>
    <property type="match status" value="1"/>
</dbReference>
<keyword evidence="3 4" id="KW-0175">Coiled coil</keyword>
<dbReference type="EMBL" id="LCZI01001683">
    <property type="protein sequence ID" value="KKZ59179.1"/>
    <property type="molecule type" value="Genomic_DNA"/>
</dbReference>
<dbReference type="Pfam" id="PF19047">
    <property type="entry name" value="HOOK_N"/>
    <property type="match status" value="1"/>
</dbReference>
<dbReference type="GO" id="GO:0051959">
    <property type="term" value="F:dynein light intermediate chain binding"/>
    <property type="evidence" value="ECO:0007669"/>
    <property type="project" value="TreeGrafter"/>
</dbReference>
<dbReference type="VEuPathDB" id="FungiDB:EMCG_05426"/>
<dbReference type="AlphaFoldDB" id="A0A0G2HP27"/>
<feature type="coiled-coil region" evidence="4">
    <location>
        <begin position="387"/>
        <end position="476"/>
    </location>
</feature>
<comment type="caution">
    <text evidence="6">The sequence shown here is derived from an EMBL/GenBank/DDBJ whole genome shotgun (WGS) entry which is preliminary data.</text>
</comment>
<accession>A0A0G2HP27</accession>
<dbReference type="GO" id="GO:0008017">
    <property type="term" value="F:microtubule binding"/>
    <property type="evidence" value="ECO:0007669"/>
    <property type="project" value="TreeGrafter"/>
</dbReference>
<evidence type="ECO:0000313" key="6">
    <source>
        <dbReference type="EMBL" id="KKZ59179.1"/>
    </source>
</evidence>
<reference evidence="7" key="1">
    <citation type="journal article" date="2015" name="PLoS Genet.">
        <title>The dynamic genome and transcriptome of the human fungal pathogen Blastomyces and close relative Emmonsia.</title>
        <authorList>
            <person name="Munoz J.F."/>
            <person name="Gauthier G.M."/>
            <person name="Desjardins C.A."/>
            <person name="Gallo J.E."/>
            <person name="Holder J."/>
            <person name="Sullivan T.D."/>
            <person name="Marty A.J."/>
            <person name="Carmen J.C."/>
            <person name="Chen Z."/>
            <person name="Ding L."/>
            <person name="Gujja S."/>
            <person name="Magrini V."/>
            <person name="Misas E."/>
            <person name="Mitreva M."/>
            <person name="Priest M."/>
            <person name="Saif S."/>
            <person name="Whiston E.A."/>
            <person name="Young S."/>
            <person name="Zeng Q."/>
            <person name="Goldman W.E."/>
            <person name="Mardis E.R."/>
            <person name="Taylor J.W."/>
            <person name="McEwen J.G."/>
            <person name="Clay O.K."/>
            <person name="Klein B.S."/>
            <person name="Cuomo C.A."/>
        </authorList>
    </citation>
    <scope>NUCLEOTIDE SEQUENCE [LARGE SCALE GENOMIC DNA]</scope>
    <source>
        <strain evidence="7">UAMH 3008</strain>
    </source>
</reference>
<dbReference type="SUPFAM" id="SSF116907">
    <property type="entry name" value="Hook domain"/>
    <property type="match status" value="1"/>
</dbReference>
<dbReference type="PANTHER" id="PTHR18947">
    <property type="entry name" value="HOOK PROTEINS"/>
    <property type="match status" value="1"/>
</dbReference>
<evidence type="ECO:0000256" key="3">
    <source>
        <dbReference type="ARBA" id="ARBA00023054"/>
    </source>
</evidence>
<sequence>MLSDLISSTLLEWINSFGLGTTIRSIDQLSDGSILWDTLQDIDPQYFLGELPERSPSDHWVPRWQNLKHLHKALISYIRNQNDGEVPSGLNISPDLKAIAEVSSTKETNELLKLFLLAAISSPNAEAYITTMQKLSTSTQEGLKDIIQEAQNPSDERLEELDYERNDHSTKRDMPMDPELRFEERFGKVLAEKDKLFNEKQELEKTVEDLHDRLARLQESYDTVLDRLTSTEDRLTTLKSGKGDLIPNAKTLESRTRQQEDLIASQEAKIQASQDEIDSLRMTVESLRVKNLRFQKLQDDYDEVKNERDQLSRRANAAEKYRQKLQASHDFEKENMALKNQVKDLQQQLRDTDINQKSSSERDVELEEYRRVLPRIEQDRHEIQNVKKQLEFNNHALTERLQSAEDQLARDEATISELRDRIRELEGLETPTTPGSTTPKAHGTFQRDLDEVGRREAQLKIENEELRRELEKFNGRISPSSDTTKESSGAGLGVTKFAENDAYRKLQDEYSAIQKKLADAESEMEAIERQLQDAKAELGLISKEKLDMIEAANDSSSPDVLKMRDDVHSLKAKIQDLETKLSTSQSSVMEVSTERDSLRDMITKKEQEMQGEDQATMDEMKKLLEEVTARVNSSNSDGPQLSGTDLLRQFAETTERSAENLAKRAEIRSALALWQWFLLFIALHINQQNELIKSLQERIQRSEEQESNKEAEKDLMQVIQRQAREIALISSAWYDQQSRLQNGNVSMLRYRHPASTSTTGVEVHRSWLAKQRALVSGGKER</sequence>
<evidence type="ECO:0000256" key="2">
    <source>
        <dbReference type="ARBA" id="ARBA00022490"/>
    </source>
</evidence>
<dbReference type="Gene3D" id="1.20.5.340">
    <property type="match status" value="1"/>
</dbReference>
<dbReference type="OrthoDB" id="2129491at2759"/>
<evidence type="ECO:0000313" key="7">
    <source>
        <dbReference type="Proteomes" id="UP000034164"/>
    </source>
</evidence>
<organism evidence="6 7">
    <name type="scientific">[Emmonsia] crescens</name>
    <dbReference type="NCBI Taxonomy" id="73230"/>
    <lineage>
        <taxon>Eukaryota</taxon>
        <taxon>Fungi</taxon>
        <taxon>Dikarya</taxon>
        <taxon>Ascomycota</taxon>
        <taxon>Pezizomycotina</taxon>
        <taxon>Eurotiomycetes</taxon>
        <taxon>Eurotiomycetidae</taxon>
        <taxon>Onygenales</taxon>
        <taxon>Ajellomycetaceae</taxon>
        <taxon>Emergomyces</taxon>
    </lineage>
</organism>
<dbReference type="GO" id="GO:0005815">
    <property type="term" value="C:microtubule organizing center"/>
    <property type="evidence" value="ECO:0007669"/>
    <property type="project" value="TreeGrafter"/>
</dbReference>